<organism evidence="1">
    <name type="scientific">Homo sapiens</name>
    <name type="common">Human</name>
    <dbReference type="NCBI Taxonomy" id="9606"/>
    <lineage>
        <taxon>Eukaryota</taxon>
        <taxon>Metazoa</taxon>
        <taxon>Chordata</taxon>
        <taxon>Craniata</taxon>
        <taxon>Vertebrata</taxon>
        <taxon>Euteleostomi</taxon>
        <taxon>Mammalia</taxon>
        <taxon>Eutheria</taxon>
        <taxon>Euarchontoglires</taxon>
        <taxon>Primates</taxon>
        <taxon>Haplorrhini</taxon>
        <taxon>Catarrhini</taxon>
        <taxon>Hominidae</taxon>
        <taxon>Homo</taxon>
    </lineage>
</organism>
<evidence type="ECO:0000313" key="1">
    <source>
        <dbReference type="EMBL" id="CCO13767.1"/>
    </source>
</evidence>
<name>L0R6K4_HUMAN</name>
<dbReference type="AlphaFoldDB" id="L0R6K4"/>
<sequence length="86" mass="9719">MSFTAEAVLSLSAPQRHFTRRLGEFSRFGRGAETVCEPSPVSAIHLEELEYPPPFTIQTERKSPACVHPRGVKASCSWFKAFQYLF</sequence>
<dbReference type="EMBL" id="HF548056">
    <property type="protein sequence ID" value="CCO13767.1"/>
    <property type="molecule type" value="Genomic_DNA"/>
</dbReference>
<dbReference type="OrthoDB" id="8630229at2759"/>
<gene>
    <name evidence="1" type="primary">MAMLD1</name>
</gene>
<dbReference type="ChiTaRS" id="MAMLD1">
    <property type="organism name" value="human"/>
</dbReference>
<accession>L0R6K4</accession>
<protein>
    <submittedName>
        <fullName evidence="1">Alternative protein MAMLD1</fullName>
    </submittedName>
</protein>
<reference evidence="1" key="1">
    <citation type="submission" date="2012-10" db="EMBL/GenBank/DDBJ databases">
        <title>Direct identification of alternative open reading frame translation products in human.</title>
        <authorList>
            <person name="Vanderperre B."/>
            <person name="Lucier J.-F."/>
            <person name="Motard J."/>
            <person name="Tremblay G."/>
            <person name="Vanderperre S."/>
            <person name="Wisztorski M."/>
            <person name="Salzet M."/>
            <person name="Boisvert F.-M."/>
            <person name="Roucou X."/>
        </authorList>
    </citation>
    <scope>NUCLEOTIDE SEQUENCE</scope>
</reference>
<proteinExistence type="predicted"/>